<gene>
    <name evidence="2" type="ORF">cyc_03674</name>
</gene>
<dbReference type="EMBL" id="JROU02000147">
    <property type="protein sequence ID" value="OEH80250.1"/>
    <property type="molecule type" value="Genomic_DNA"/>
</dbReference>
<reference evidence="2 3" key="1">
    <citation type="journal article" date="2016" name="BMC Genomics">
        <title>Comparative genomics reveals Cyclospora cayetanensis possesses coccidia-like metabolism and invasion components but unique surface antigens.</title>
        <authorList>
            <person name="Liu S."/>
            <person name="Wang L."/>
            <person name="Zheng H."/>
            <person name="Xu Z."/>
            <person name="Roellig D.M."/>
            <person name="Li N."/>
            <person name="Frace M.A."/>
            <person name="Tang K."/>
            <person name="Arrowood M.J."/>
            <person name="Moss D.M."/>
            <person name="Zhang L."/>
            <person name="Feng Y."/>
            <person name="Xiao L."/>
        </authorList>
    </citation>
    <scope>NUCLEOTIDE SEQUENCE [LARGE SCALE GENOMIC DNA]</scope>
    <source>
        <strain evidence="2 3">CHN_HEN01</strain>
    </source>
</reference>
<dbReference type="Proteomes" id="UP000095192">
    <property type="component" value="Unassembled WGS sequence"/>
</dbReference>
<dbReference type="VEuPathDB" id="ToxoDB:LOC34620333"/>
<feature type="region of interest" description="Disordered" evidence="1">
    <location>
        <begin position="374"/>
        <end position="421"/>
    </location>
</feature>
<feature type="compositionally biased region" description="Basic and acidic residues" evidence="1">
    <location>
        <begin position="388"/>
        <end position="398"/>
    </location>
</feature>
<evidence type="ECO:0000313" key="2">
    <source>
        <dbReference type="EMBL" id="OEH80250.1"/>
    </source>
</evidence>
<proteinExistence type="predicted"/>
<name>A0A1D3D9X2_9EIME</name>
<feature type="region of interest" description="Disordered" evidence="1">
    <location>
        <begin position="92"/>
        <end position="111"/>
    </location>
</feature>
<sequence>MDASTGKASPSPASLKSSRRRSRPSLQRKGGGPPKGHQRPLPAKEPYQWQGEKAPAKAYCRVARALNLFADTAVPFEAPQTGGMALSREDAAAAARYASPPSEQQQFSLEEGREKTPRLDAGASTFHLLSAPSEAATSFCISSLRSPVKGVYYDSFKKLWRVQWHTAGDPRGPAEGRRMSRSFSCSRLGFDAARARAVAWMLSGGLVGDGGVELPTRSAHGTLPLGLSKLCSMLAATAGWEMIEDRQIKEFVAFYDPKKFLLRVEGYYVAQKLCGGSLTPSPCSALPLSASNALPSSINCRETGVGVPSVPLPPETAPTCPDMRGALAGKRGPRGALLSSRQQRALSPLGLDDMLRIVWGSPEDAAAYIITGLNGGEPPEGPPCESRGLPDPEGDVKCEPAASPANAEGVSAKAEDILYTS</sequence>
<comment type="caution">
    <text evidence="2">The sequence shown here is derived from an EMBL/GenBank/DDBJ whole genome shotgun (WGS) entry which is preliminary data.</text>
</comment>
<dbReference type="Gene3D" id="1.20.5.2050">
    <property type="match status" value="1"/>
</dbReference>
<feature type="compositionally biased region" description="Low complexity" evidence="1">
    <location>
        <begin position="7"/>
        <end position="16"/>
    </location>
</feature>
<organism evidence="2 3">
    <name type="scientific">Cyclospora cayetanensis</name>
    <dbReference type="NCBI Taxonomy" id="88456"/>
    <lineage>
        <taxon>Eukaryota</taxon>
        <taxon>Sar</taxon>
        <taxon>Alveolata</taxon>
        <taxon>Apicomplexa</taxon>
        <taxon>Conoidasida</taxon>
        <taxon>Coccidia</taxon>
        <taxon>Eucoccidiorida</taxon>
        <taxon>Eimeriorina</taxon>
        <taxon>Eimeriidae</taxon>
        <taxon>Cyclospora</taxon>
    </lineage>
</organism>
<accession>A0A1D3D9X2</accession>
<evidence type="ECO:0000256" key="1">
    <source>
        <dbReference type="SAM" id="MobiDB-lite"/>
    </source>
</evidence>
<feature type="region of interest" description="Disordered" evidence="1">
    <location>
        <begin position="1"/>
        <end position="50"/>
    </location>
</feature>
<protein>
    <submittedName>
        <fullName evidence="2">Uncharacterized protein</fullName>
    </submittedName>
</protein>
<dbReference type="VEuPathDB" id="ToxoDB:cyc_03674"/>
<keyword evidence="3" id="KW-1185">Reference proteome</keyword>
<dbReference type="InParanoid" id="A0A1D3D9X2"/>
<evidence type="ECO:0000313" key="3">
    <source>
        <dbReference type="Proteomes" id="UP000095192"/>
    </source>
</evidence>
<dbReference type="AlphaFoldDB" id="A0A1D3D9X2"/>